<comment type="caution">
    <text evidence="2">The sequence shown here is derived from an EMBL/GenBank/DDBJ whole genome shotgun (WGS) entry which is preliminary data.</text>
</comment>
<sequence>MLLQLPLASSCNNTLTAPKMRDKLCHNFTRKFVFIAIFTLIMSSIEVVSGRAFNCKLPYQILRHEAVCDNERERVVLRPKKWCRLGGVPVKKKRFRLKLPSWRRVWMVKKVRLVCAKVKKRFKEGQGHFGDLFAGNYVFTQINPTSLKYLENKLAQSKIA</sequence>
<proteinExistence type="predicted"/>
<keyword evidence="1" id="KW-0812">Transmembrane</keyword>
<accession>A0A371H739</accession>
<dbReference type="Proteomes" id="UP000257109">
    <property type="component" value="Unassembled WGS sequence"/>
</dbReference>
<organism evidence="2 3">
    <name type="scientific">Mucuna pruriens</name>
    <name type="common">Velvet bean</name>
    <name type="synonym">Dolichos pruriens</name>
    <dbReference type="NCBI Taxonomy" id="157652"/>
    <lineage>
        <taxon>Eukaryota</taxon>
        <taxon>Viridiplantae</taxon>
        <taxon>Streptophyta</taxon>
        <taxon>Embryophyta</taxon>
        <taxon>Tracheophyta</taxon>
        <taxon>Spermatophyta</taxon>
        <taxon>Magnoliopsida</taxon>
        <taxon>eudicotyledons</taxon>
        <taxon>Gunneridae</taxon>
        <taxon>Pentapetalae</taxon>
        <taxon>rosids</taxon>
        <taxon>fabids</taxon>
        <taxon>Fabales</taxon>
        <taxon>Fabaceae</taxon>
        <taxon>Papilionoideae</taxon>
        <taxon>50 kb inversion clade</taxon>
        <taxon>NPAAA clade</taxon>
        <taxon>indigoferoid/millettioid clade</taxon>
        <taxon>Phaseoleae</taxon>
        <taxon>Mucuna</taxon>
    </lineage>
</organism>
<dbReference type="PANTHER" id="PTHR36795">
    <property type="entry name" value="OS01G0938400 PROTEIN"/>
    <property type="match status" value="1"/>
</dbReference>
<name>A0A371H739_MUCPR</name>
<keyword evidence="3" id="KW-1185">Reference proteome</keyword>
<dbReference type="AlphaFoldDB" id="A0A371H739"/>
<feature type="transmembrane region" description="Helical" evidence="1">
    <location>
        <begin position="32"/>
        <end position="53"/>
    </location>
</feature>
<reference evidence="2" key="1">
    <citation type="submission" date="2018-05" db="EMBL/GenBank/DDBJ databases">
        <title>Draft genome of Mucuna pruriens seed.</title>
        <authorList>
            <person name="Nnadi N.E."/>
            <person name="Vos R."/>
            <person name="Hasami M.H."/>
            <person name="Devisetty U.K."/>
            <person name="Aguiy J.C."/>
        </authorList>
    </citation>
    <scope>NUCLEOTIDE SEQUENCE [LARGE SCALE GENOMIC DNA]</scope>
    <source>
        <strain evidence="2">JCA_2017</strain>
    </source>
</reference>
<gene>
    <name evidence="2" type="ORF">CR513_18459</name>
</gene>
<feature type="non-terminal residue" evidence="2">
    <location>
        <position position="1"/>
    </location>
</feature>
<protein>
    <submittedName>
        <fullName evidence="2">Uncharacterized protein</fullName>
    </submittedName>
</protein>
<dbReference type="EMBL" id="QJKJ01003415">
    <property type="protein sequence ID" value="RDX98595.1"/>
    <property type="molecule type" value="Genomic_DNA"/>
</dbReference>
<dbReference type="OrthoDB" id="1932414at2759"/>
<dbReference type="PANTHER" id="PTHR36795:SF2">
    <property type="entry name" value="OS01G0938400 PROTEIN"/>
    <property type="match status" value="1"/>
</dbReference>
<keyword evidence="1" id="KW-1133">Transmembrane helix</keyword>
<evidence type="ECO:0000313" key="3">
    <source>
        <dbReference type="Proteomes" id="UP000257109"/>
    </source>
</evidence>
<evidence type="ECO:0000313" key="2">
    <source>
        <dbReference type="EMBL" id="RDX98595.1"/>
    </source>
</evidence>
<keyword evidence="1" id="KW-0472">Membrane</keyword>
<evidence type="ECO:0000256" key="1">
    <source>
        <dbReference type="SAM" id="Phobius"/>
    </source>
</evidence>